<evidence type="ECO:0000256" key="1">
    <source>
        <dbReference type="SAM" id="MobiDB-lite"/>
    </source>
</evidence>
<evidence type="ECO:0000313" key="3">
    <source>
        <dbReference type="Proteomes" id="UP000192220"/>
    </source>
</evidence>
<dbReference type="Pfam" id="PF00856">
    <property type="entry name" value="SET"/>
    <property type="match status" value="1"/>
</dbReference>
<dbReference type="STRING" id="52670.A0A2I4DB28"/>
<evidence type="ECO:0000259" key="2">
    <source>
        <dbReference type="PROSITE" id="PS50280"/>
    </source>
</evidence>
<dbReference type="KEGG" id="alim:106536664"/>
<dbReference type="SUPFAM" id="SSF82199">
    <property type="entry name" value="SET domain"/>
    <property type="match status" value="1"/>
</dbReference>
<gene>
    <name evidence="4" type="primary">LOC106536664</name>
</gene>
<sequence length="232" mass="26742">MATRRRNQPPATEAAVYAAKAIDKTTSLKIKFINSFKGRGVFATVNFQKGDFVVEYRGELIHYEESQRRRRIYHHKAAVFMFDFYWNDKQWCIDASLEDGSFGRLVNDEHINPNCKMKKITVNAKPHLCLFALRDINPGEEITYNYGGTDWPWRQVVKPLPESSDAVESEETDHPPTKSAVSKKKVDKPLTEPTEAAESDETDHFPSKSTLSKKKIKMLKLWKAKTERLCQM</sequence>
<dbReference type="GO" id="GO:0043516">
    <property type="term" value="P:regulation of DNA damage response, signal transduction by p53 class mediator"/>
    <property type="evidence" value="ECO:0007669"/>
    <property type="project" value="TreeGrafter"/>
</dbReference>
<dbReference type="OrthoDB" id="16287at2759"/>
<proteinExistence type="predicted"/>
<keyword evidence="3" id="KW-1185">Reference proteome</keyword>
<dbReference type="GO" id="GO:0006357">
    <property type="term" value="P:regulation of transcription by RNA polymerase II"/>
    <property type="evidence" value="ECO:0007669"/>
    <property type="project" value="TreeGrafter"/>
</dbReference>
<keyword evidence="4" id="KW-0489">Methyltransferase</keyword>
<dbReference type="GO" id="GO:0005634">
    <property type="term" value="C:nucleus"/>
    <property type="evidence" value="ECO:0007669"/>
    <property type="project" value="TreeGrafter"/>
</dbReference>
<name>A0A2I4DB28_AUSLI</name>
<dbReference type="InterPro" id="IPR046341">
    <property type="entry name" value="SET_dom_sf"/>
</dbReference>
<dbReference type="Proteomes" id="UP000192220">
    <property type="component" value="Unplaced"/>
</dbReference>
<dbReference type="PANTHER" id="PTHR46167">
    <property type="entry name" value="N-LYSINE METHYLTRANSFERASE KMT5A"/>
    <property type="match status" value="1"/>
</dbReference>
<organism evidence="3 4">
    <name type="scientific">Austrofundulus limnaeus</name>
    <name type="common">Annual killifish</name>
    <dbReference type="NCBI Taxonomy" id="52670"/>
    <lineage>
        <taxon>Eukaryota</taxon>
        <taxon>Metazoa</taxon>
        <taxon>Chordata</taxon>
        <taxon>Craniata</taxon>
        <taxon>Vertebrata</taxon>
        <taxon>Euteleostomi</taxon>
        <taxon>Actinopterygii</taxon>
        <taxon>Neopterygii</taxon>
        <taxon>Teleostei</taxon>
        <taxon>Neoteleostei</taxon>
        <taxon>Acanthomorphata</taxon>
        <taxon>Ovalentaria</taxon>
        <taxon>Atherinomorphae</taxon>
        <taxon>Cyprinodontiformes</taxon>
        <taxon>Rivulidae</taxon>
        <taxon>Austrofundulus</taxon>
    </lineage>
</organism>
<feature type="region of interest" description="Disordered" evidence="1">
    <location>
        <begin position="162"/>
        <end position="213"/>
    </location>
</feature>
<dbReference type="InterPro" id="IPR051760">
    <property type="entry name" value="KMT5A"/>
</dbReference>
<protein>
    <submittedName>
        <fullName evidence="4">N-lysine methyltransferase SETD8-A</fullName>
    </submittedName>
</protein>
<dbReference type="SMART" id="SM00317">
    <property type="entry name" value="SET"/>
    <property type="match status" value="1"/>
</dbReference>
<dbReference type="RefSeq" id="XP_013889439.1">
    <property type="nucleotide sequence ID" value="XM_014033985.1"/>
</dbReference>
<dbReference type="Gene3D" id="2.170.270.10">
    <property type="entry name" value="SET domain"/>
    <property type="match status" value="1"/>
</dbReference>
<dbReference type="GO" id="GO:0005700">
    <property type="term" value="C:polytene chromosome"/>
    <property type="evidence" value="ECO:0007669"/>
    <property type="project" value="TreeGrafter"/>
</dbReference>
<evidence type="ECO:0000313" key="4">
    <source>
        <dbReference type="RefSeq" id="XP_013889439.1"/>
    </source>
</evidence>
<dbReference type="GeneID" id="106536664"/>
<feature type="domain" description="SET" evidence="2">
    <location>
        <begin position="26"/>
        <end position="147"/>
    </location>
</feature>
<dbReference type="PANTHER" id="PTHR46167:SF1">
    <property type="entry name" value="N-LYSINE METHYLTRANSFERASE KMT5A"/>
    <property type="match status" value="1"/>
</dbReference>
<reference evidence="4" key="1">
    <citation type="submission" date="2025-08" db="UniProtKB">
        <authorList>
            <consortium name="RefSeq"/>
        </authorList>
    </citation>
    <scope>IDENTIFICATION</scope>
</reference>
<dbReference type="AlphaFoldDB" id="A0A2I4DB28"/>
<keyword evidence="4" id="KW-0808">Transferase</keyword>
<accession>A0A2I4DB28</accession>
<dbReference type="InterPro" id="IPR001214">
    <property type="entry name" value="SET_dom"/>
</dbReference>
<dbReference type="InParanoid" id="A0A2I4DB28"/>
<dbReference type="PROSITE" id="PS50280">
    <property type="entry name" value="SET"/>
    <property type="match status" value="1"/>
</dbReference>
<dbReference type="GO" id="GO:0042799">
    <property type="term" value="F:histone H4K20 methyltransferase activity"/>
    <property type="evidence" value="ECO:0007669"/>
    <property type="project" value="TreeGrafter"/>
</dbReference>